<gene>
    <name evidence="1" type="ORF">HNQ72_006217</name>
</gene>
<protein>
    <submittedName>
        <fullName evidence="1">Uncharacterized protein</fullName>
    </submittedName>
</protein>
<evidence type="ECO:0000313" key="1">
    <source>
        <dbReference type="EMBL" id="MBB6166365.1"/>
    </source>
</evidence>
<dbReference type="AlphaFoldDB" id="A0A7W9YD03"/>
<dbReference type="RefSeq" id="WP_183998327.1">
    <property type="nucleotide sequence ID" value="NZ_BMHW01000023.1"/>
</dbReference>
<dbReference type="NCBIfam" id="NF041886">
    <property type="entry name" value="Rmf_CrpP_fam"/>
    <property type="match status" value="1"/>
</dbReference>
<comment type="caution">
    <text evidence="1">The sequence shown here is derived from an EMBL/GenBank/DDBJ whole genome shotgun (WGS) entry which is preliminary data.</text>
</comment>
<name>A0A7W9YD03_9HYPH</name>
<evidence type="ECO:0000313" key="2">
    <source>
        <dbReference type="Proteomes" id="UP000547879"/>
    </source>
</evidence>
<keyword evidence="2" id="KW-1185">Reference proteome</keyword>
<sequence length="324" mass="34849">MARIAITAITLMIAHAMMQETMTNFPSPTLRVGSGLFGNCSLTDFMAGLKGELSHKIHPREANGLPPCLDLVSDPCRIAYPDCRDVLCPACHPARAVAAVAADPAVLPSAAAAGLSLFQGVPDFHFPCRNSSNGVSLVIEAPTKHCGKGDVPASISETAIYNLVAFGSWPELMIKGQALPTIIALIPHETRNAKGTSTAIFSFVGETGVPFMSAEDVLHSQCFNEGRRAACIGMPRHTNPYLDRAGISLDAWVEGFETVNNSEIIPIERIHLFHLGREAAERGDPASVCPYTEDENPERMEIWLIGYAPYIDPELIANDNVPTS</sequence>
<proteinExistence type="predicted"/>
<accession>A0A7W9YD03</accession>
<reference evidence="1 2" key="1">
    <citation type="submission" date="2020-08" db="EMBL/GenBank/DDBJ databases">
        <title>Genomic Encyclopedia of Type Strains, Phase IV (KMG-IV): sequencing the most valuable type-strain genomes for metagenomic binning, comparative biology and taxonomic classification.</title>
        <authorList>
            <person name="Goeker M."/>
        </authorList>
    </citation>
    <scope>NUCLEOTIDE SEQUENCE [LARGE SCALE GENOMIC DNA]</scope>
    <source>
        <strain evidence="1 2">DSM 100734</strain>
    </source>
</reference>
<dbReference type="Proteomes" id="UP000547879">
    <property type="component" value="Unassembled WGS sequence"/>
</dbReference>
<dbReference type="EMBL" id="JACHEG010000020">
    <property type="protein sequence ID" value="MBB6166365.1"/>
    <property type="molecule type" value="Genomic_DNA"/>
</dbReference>
<organism evidence="1 2">
    <name type="scientific">Rhizobium wenxiniae</name>
    <dbReference type="NCBI Taxonomy" id="1737357"/>
    <lineage>
        <taxon>Bacteria</taxon>
        <taxon>Pseudomonadati</taxon>
        <taxon>Pseudomonadota</taxon>
        <taxon>Alphaproteobacteria</taxon>
        <taxon>Hyphomicrobiales</taxon>
        <taxon>Rhizobiaceae</taxon>
        <taxon>Rhizobium/Agrobacterium group</taxon>
        <taxon>Rhizobium</taxon>
    </lineage>
</organism>